<feature type="transmembrane region" description="Helical" evidence="2">
    <location>
        <begin position="161"/>
        <end position="182"/>
    </location>
</feature>
<dbReference type="Proteomes" id="UP000262825">
    <property type="component" value="Unassembled WGS sequence"/>
</dbReference>
<dbReference type="GO" id="GO:0006606">
    <property type="term" value="P:protein import into nucleus"/>
    <property type="evidence" value="ECO:0007669"/>
    <property type="project" value="TreeGrafter"/>
</dbReference>
<dbReference type="Pfam" id="PF24519">
    <property type="entry name" value="Ig-like_Pom152_1"/>
    <property type="match status" value="1"/>
</dbReference>
<evidence type="ECO:0000259" key="7">
    <source>
        <dbReference type="Pfam" id="PF24527"/>
    </source>
</evidence>
<dbReference type="Pfam" id="PF24097">
    <property type="entry name" value="TMD_POM152"/>
    <property type="match status" value="1"/>
</dbReference>
<dbReference type="Pfam" id="PF23664">
    <property type="entry name" value="Ig_Pom152"/>
    <property type="match status" value="1"/>
</dbReference>
<evidence type="ECO:0000313" key="8">
    <source>
        <dbReference type="EMBL" id="SSD60701.1"/>
    </source>
</evidence>
<evidence type="ECO:0000259" key="6">
    <source>
        <dbReference type="Pfam" id="PF24519"/>
    </source>
</evidence>
<dbReference type="PANTHER" id="PTHR28206:SF1">
    <property type="entry name" value="NUCLEOPORIN POM152"/>
    <property type="match status" value="1"/>
</dbReference>
<dbReference type="InterPro" id="IPR056543">
    <property type="entry name" value="Ig-like_POM152_9th"/>
</dbReference>
<dbReference type="GO" id="GO:0017056">
    <property type="term" value="F:structural constituent of nuclear pore"/>
    <property type="evidence" value="ECO:0007669"/>
    <property type="project" value="InterPro"/>
</dbReference>
<feature type="compositionally biased region" description="Low complexity" evidence="1">
    <location>
        <begin position="54"/>
        <end position="73"/>
    </location>
</feature>
<feature type="domain" description="Nucleoporin POM152 N-terminal transmembrane" evidence="4">
    <location>
        <begin position="99"/>
        <end position="184"/>
    </location>
</feature>
<organism evidence="8 9">
    <name type="scientific">Saccharomycodes ludwigii</name>
    <dbReference type="NCBI Taxonomy" id="36035"/>
    <lineage>
        <taxon>Eukaryota</taxon>
        <taxon>Fungi</taxon>
        <taxon>Dikarya</taxon>
        <taxon>Ascomycota</taxon>
        <taxon>Saccharomycotina</taxon>
        <taxon>Saccharomycetes</taxon>
        <taxon>Saccharomycodales</taxon>
        <taxon>Saccharomycodaceae</taxon>
        <taxon>Saccharomycodes</taxon>
    </lineage>
</organism>
<dbReference type="InterPro" id="IPR056544">
    <property type="entry name" value="Ig_POM152"/>
</dbReference>
<dbReference type="Pfam" id="PF24312">
    <property type="entry name" value="Ig-like_POM152"/>
    <property type="match status" value="2"/>
</dbReference>
<dbReference type="InterPro" id="IPR037701">
    <property type="entry name" value="Pom152"/>
</dbReference>
<accession>A0A376B7V6</accession>
<dbReference type="InterPro" id="IPR056542">
    <property type="entry name" value="Ig-like_POM152_1st"/>
</dbReference>
<evidence type="ECO:0000259" key="5">
    <source>
        <dbReference type="Pfam" id="PF24312"/>
    </source>
</evidence>
<proteinExistence type="predicted"/>
<feature type="domain" description="Nucleoporin POM152 Ig-like" evidence="5">
    <location>
        <begin position="540"/>
        <end position="599"/>
    </location>
</feature>
<evidence type="ECO:0000313" key="9">
    <source>
        <dbReference type="Proteomes" id="UP000262825"/>
    </source>
</evidence>
<dbReference type="InterPro" id="IPR056540">
    <property type="entry name" value="TMD_POM152"/>
</dbReference>
<feature type="domain" description="Nucleoporin POM152 immunoglobulin-like" evidence="3">
    <location>
        <begin position="607"/>
        <end position="716"/>
    </location>
</feature>
<evidence type="ECO:0000256" key="2">
    <source>
        <dbReference type="SAM" id="Phobius"/>
    </source>
</evidence>
<dbReference type="Pfam" id="PF24527">
    <property type="entry name" value="Ig-like_Pom152_9"/>
    <property type="match status" value="1"/>
</dbReference>
<keyword evidence="2" id="KW-1133">Transmembrane helix</keyword>
<keyword evidence="9" id="KW-1185">Reference proteome</keyword>
<dbReference type="GO" id="GO:0006999">
    <property type="term" value="P:nuclear pore organization"/>
    <property type="evidence" value="ECO:0007669"/>
    <property type="project" value="TreeGrafter"/>
</dbReference>
<evidence type="ECO:0000256" key="1">
    <source>
        <dbReference type="SAM" id="MobiDB-lite"/>
    </source>
</evidence>
<feature type="region of interest" description="Disordered" evidence="1">
    <location>
        <begin position="22"/>
        <end position="88"/>
    </location>
</feature>
<feature type="domain" description="Nucleoporin POM152 first Ig-like" evidence="6">
    <location>
        <begin position="238"/>
        <end position="355"/>
    </location>
</feature>
<dbReference type="InterPro" id="IPR056541">
    <property type="entry name" value="Ig-like_POM152"/>
</dbReference>
<keyword evidence="2" id="KW-0812">Transmembrane</keyword>
<reference evidence="9" key="1">
    <citation type="submission" date="2018-06" db="EMBL/GenBank/DDBJ databases">
        <authorList>
            <person name="Guldener U."/>
        </authorList>
    </citation>
    <scope>NUCLEOTIDE SEQUENCE [LARGE SCALE GENOMIC DNA]</scope>
    <source>
        <strain evidence="9">UTAD17</strain>
    </source>
</reference>
<gene>
    <name evidence="8" type="ORF">SCODWIG_02462</name>
</gene>
<evidence type="ECO:0000259" key="3">
    <source>
        <dbReference type="Pfam" id="PF23664"/>
    </source>
</evidence>
<sequence>MSYRNNPNNIFDNVGDSFSPYGRRRWKDTPKFTKTTPQDPETPILLGLKPQQPNPTTSTKYNTNNNNILNNTNEQQRGNEPPITRKHPRDTLIPTNILDVGSQRTLVFIIWSIIQAYKFYDLIIMKTISPVKITRTGFLIKYALLDSLFWYSLPAFNIPKLIFKPVVTYIFIFLSILFNSLISSDKMLPILTLLLHTWSTLNPKKVSLTGDTVYYKNVLDTSSHFKGRHTIKILPENTALFNPFHENFCFNSVVNVMTTVPIRMNSTYDIDFLQLEYRDLYTNEKSYVDFHKKELKKITGKKKLGMLIKDELDPSSATNIEYYLLNLNKPGFYQLKKVVDNKSFELKLYKSHMVIPECPKVTILQNNVGNDNTKFDRCIGSFDNVTIRVTGVPPLKLEYSKQVGGEDLVKIDDSNLQPKSLGNSPLLASDVLLLNKFNNKYIDDLKWARNYNVDINLLSIAEQQGTHGYHIIKVVDGFGNVIEKQTLELLTADNPNLLDYEYQVHDTPRVTFDEKINGKASTKRSLLIKMDNFNSNHLTQEDGPFKASLLYKPEADGKFKKFEHAFTSSEGTEILVDEAGTYILESVSSRYCPGIVLGENNVVITKPVAPKVQVRSTPIEDKCVGQVGLNFDLTFSGVPPFTVYTNIYKVDKLSGKRSLYNKVKQYSSGIRYQYTYTPVVEGDYEIVFTDISNQIFPEKLPLLPLKDYNFKTSMRVKPDVKIVNNNNNNNNNNNRRKICLNSNSIIPIVLKGEAPFAINYDIIETFSNNRKSFELLDVLDDHIEITTPEFNVGGNYILSIASITDKTGCTVLLSGKEVSFDVRRVVPKAEFNILQNGGNSVIIKEGSSYKLPLRLTGNAPFRVVYEHYKDGTLLGRKTARFASNVNPELTFTDRGIYKLISMEDNECQGTIVGGEQTFEISYLPLPKLRVLDDSNKISKVNSYNYIKDGVCQGFEDLVEMYIDGLAPFVVCYDVISPSGKIQKQKIQVTTNYASIRLLNDEPGEYQVLIRNVYDMNYNEEDIKKLSINPREIQVVQVVHKLPSIRFVNNNKKFRTCLANLYNAKNLLDPIQLTAVSGTGPYTITFRIYHESSGRTEYQTFSNIRREQGLQFQYEELYRKLSMGSHIITIDKIVEMDTGCIGEDTSNSRITLYITDVPKITLLESHLEYCVGDYVAYQLNGISPFEIRYQFNDVKLKTIENTNQFVRLASESGEISINSIQDASSKCLVNFTNPEMSAQYEALKLKIHPIPSVTVSKGEYLEEDIHEGDQAEVIFTFEGTPPFSLTYVRIEEDNGAIIQNKRSTEKMTLKRNSVNKKMGNIDKRNVIETHRVTDIYSYEYRVVTSLQGTYEAIEIFDAYCFARNDAYFQSQI</sequence>
<feature type="domain" description="Nucleoporin POM152 ninth Ig-like" evidence="7">
    <location>
        <begin position="1157"/>
        <end position="1229"/>
    </location>
</feature>
<feature type="domain" description="Nucleoporin POM152 Ig-like" evidence="5">
    <location>
        <begin position="827"/>
        <end position="913"/>
    </location>
</feature>
<name>A0A376B7V6_9ASCO</name>
<dbReference type="GO" id="GO:0070762">
    <property type="term" value="C:nuclear pore transmembrane ring"/>
    <property type="evidence" value="ECO:0007669"/>
    <property type="project" value="TreeGrafter"/>
</dbReference>
<dbReference type="EMBL" id="UFAJ01000425">
    <property type="protein sequence ID" value="SSD60701.1"/>
    <property type="molecule type" value="Genomic_DNA"/>
</dbReference>
<keyword evidence="2" id="KW-0472">Membrane</keyword>
<dbReference type="VEuPathDB" id="FungiDB:SCODWIG_02462"/>
<protein>
    <submittedName>
        <fullName evidence="8">Related to Nucleoporin POM152</fullName>
    </submittedName>
</protein>
<dbReference type="PANTHER" id="PTHR28206">
    <property type="entry name" value="NUCLEOPORIN POM152"/>
    <property type="match status" value="1"/>
</dbReference>
<evidence type="ECO:0000259" key="4">
    <source>
        <dbReference type="Pfam" id="PF24097"/>
    </source>
</evidence>